<feature type="active site" evidence="4">
    <location>
        <position position="51"/>
    </location>
</feature>
<dbReference type="RefSeq" id="WP_108371433.1">
    <property type="nucleotide sequence ID" value="NZ_CP028811.1"/>
</dbReference>
<feature type="domain" description="Peptide methionine sulphoxide reductase MsrA" evidence="6">
    <location>
        <begin position="45"/>
        <end position="197"/>
    </location>
</feature>
<keyword evidence="1 4" id="KW-0560">Oxidoreductase</keyword>
<comment type="catalytic activity">
    <reaction evidence="3 4">
        <text>[thioredoxin]-disulfide + L-methionine + H2O = L-methionine (S)-S-oxide + [thioredoxin]-dithiol</text>
        <dbReference type="Rhea" id="RHEA:19993"/>
        <dbReference type="Rhea" id="RHEA-COMP:10698"/>
        <dbReference type="Rhea" id="RHEA-COMP:10700"/>
        <dbReference type="ChEBI" id="CHEBI:15377"/>
        <dbReference type="ChEBI" id="CHEBI:29950"/>
        <dbReference type="ChEBI" id="CHEBI:50058"/>
        <dbReference type="ChEBI" id="CHEBI:57844"/>
        <dbReference type="ChEBI" id="CHEBI:58772"/>
        <dbReference type="EC" id="1.8.4.11"/>
    </reaction>
</comment>
<comment type="similarity">
    <text evidence="4">Belongs to the MsrA Met sulfoxide reductase family.</text>
</comment>
<gene>
    <name evidence="4 7" type="primary">msrA</name>
    <name evidence="7" type="ORF">HYN48_10420</name>
</gene>
<dbReference type="PANTHER" id="PTHR43774">
    <property type="entry name" value="PEPTIDE METHIONINE SULFOXIDE REDUCTASE"/>
    <property type="match status" value="1"/>
</dbReference>
<dbReference type="InterPro" id="IPR036509">
    <property type="entry name" value="Met_Sox_Rdtase_MsrA_sf"/>
</dbReference>
<keyword evidence="5" id="KW-0732">Signal</keyword>
<name>A0A2S0REU9_9FLAO</name>
<evidence type="ECO:0000313" key="8">
    <source>
        <dbReference type="Proteomes" id="UP000244193"/>
    </source>
</evidence>
<evidence type="ECO:0000259" key="6">
    <source>
        <dbReference type="Pfam" id="PF01625"/>
    </source>
</evidence>
<dbReference type="HAMAP" id="MF_01401">
    <property type="entry name" value="MsrA"/>
    <property type="match status" value="1"/>
</dbReference>
<dbReference type="Gene3D" id="3.30.1060.10">
    <property type="entry name" value="Peptide methionine sulphoxide reductase MsrA"/>
    <property type="match status" value="1"/>
</dbReference>
<dbReference type="AlphaFoldDB" id="A0A2S0REU9"/>
<evidence type="ECO:0000313" key="7">
    <source>
        <dbReference type="EMBL" id="AWA30467.1"/>
    </source>
</evidence>
<feature type="signal peptide" evidence="5">
    <location>
        <begin position="1"/>
        <end position="20"/>
    </location>
</feature>
<dbReference type="NCBIfam" id="TIGR00401">
    <property type="entry name" value="msrA"/>
    <property type="match status" value="1"/>
</dbReference>
<dbReference type="GO" id="GO:0033744">
    <property type="term" value="F:L-methionine:thioredoxin-disulfide S-oxidoreductase activity"/>
    <property type="evidence" value="ECO:0007669"/>
    <property type="project" value="RHEA"/>
</dbReference>
<reference evidence="7 8" key="1">
    <citation type="submission" date="2018-04" db="EMBL/GenBank/DDBJ databases">
        <title>Genome sequencing of Flavobacterium sp. HYN0048.</title>
        <authorList>
            <person name="Yi H."/>
            <person name="Baek C."/>
        </authorList>
    </citation>
    <scope>NUCLEOTIDE SEQUENCE [LARGE SCALE GENOMIC DNA]</scope>
    <source>
        <strain evidence="7 8">HYN0048</strain>
    </source>
</reference>
<dbReference type="PROSITE" id="PS51257">
    <property type="entry name" value="PROKAR_LIPOPROTEIN"/>
    <property type="match status" value="1"/>
</dbReference>
<dbReference type="EMBL" id="CP028811">
    <property type="protein sequence ID" value="AWA30467.1"/>
    <property type="molecule type" value="Genomic_DNA"/>
</dbReference>
<dbReference type="EC" id="1.8.4.11" evidence="4"/>
<feature type="chain" id="PRO_5015516875" description="Peptide methionine sulfoxide reductase MsrA" evidence="5">
    <location>
        <begin position="21"/>
        <end position="217"/>
    </location>
</feature>
<evidence type="ECO:0000256" key="5">
    <source>
        <dbReference type="SAM" id="SignalP"/>
    </source>
</evidence>
<accession>A0A2S0REU9</accession>
<comment type="catalytic activity">
    <reaction evidence="2 4">
        <text>L-methionyl-[protein] + [thioredoxin]-disulfide + H2O = L-methionyl-(S)-S-oxide-[protein] + [thioredoxin]-dithiol</text>
        <dbReference type="Rhea" id="RHEA:14217"/>
        <dbReference type="Rhea" id="RHEA-COMP:10698"/>
        <dbReference type="Rhea" id="RHEA-COMP:10700"/>
        <dbReference type="Rhea" id="RHEA-COMP:12313"/>
        <dbReference type="Rhea" id="RHEA-COMP:12315"/>
        <dbReference type="ChEBI" id="CHEBI:15377"/>
        <dbReference type="ChEBI" id="CHEBI:16044"/>
        <dbReference type="ChEBI" id="CHEBI:29950"/>
        <dbReference type="ChEBI" id="CHEBI:44120"/>
        <dbReference type="ChEBI" id="CHEBI:50058"/>
        <dbReference type="EC" id="1.8.4.11"/>
    </reaction>
</comment>
<organism evidence="7 8">
    <name type="scientific">Flavobacterium magnum</name>
    <dbReference type="NCBI Taxonomy" id="2162713"/>
    <lineage>
        <taxon>Bacteria</taxon>
        <taxon>Pseudomonadati</taxon>
        <taxon>Bacteroidota</taxon>
        <taxon>Flavobacteriia</taxon>
        <taxon>Flavobacteriales</taxon>
        <taxon>Flavobacteriaceae</taxon>
        <taxon>Flavobacterium</taxon>
    </lineage>
</organism>
<keyword evidence="8" id="KW-1185">Reference proteome</keyword>
<dbReference type="GO" id="GO:0008113">
    <property type="term" value="F:peptide-methionine (S)-S-oxide reductase activity"/>
    <property type="evidence" value="ECO:0007669"/>
    <property type="project" value="UniProtKB-UniRule"/>
</dbReference>
<dbReference type="PANTHER" id="PTHR43774:SF1">
    <property type="entry name" value="PEPTIDE METHIONINE SULFOXIDE REDUCTASE MSRA 2"/>
    <property type="match status" value="1"/>
</dbReference>
<evidence type="ECO:0000256" key="1">
    <source>
        <dbReference type="ARBA" id="ARBA00023002"/>
    </source>
</evidence>
<dbReference type="SUPFAM" id="SSF55068">
    <property type="entry name" value="Peptide methionine sulfoxide reductase"/>
    <property type="match status" value="1"/>
</dbReference>
<dbReference type="Pfam" id="PF01625">
    <property type="entry name" value="PMSR"/>
    <property type="match status" value="1"/>
</dbReference>
<dbReference type="InterPro" id="IPR002569">
    <property type="entry name" value="Met_Sox_Rdtase_MsrA_dom"/>
</dbReference>
<dbReference type="OrthoDB" id="4174719at2"/>
<dbReference type="KEGG" id="fmg:HYN48_10420"/>
<evidence type="ECO:0000256" key="3">
    <source>
        <dbReference type="ARBA" id="ARBA00048782"/>
    </source>
</evidence>
<comment type="function">
    <text evidence="4">Has an important function as a repair enzyme for proteins that have been inactivated by oxidation. Catalyzes the reversible oxidation-reduction of methionine sulfoxide in proteins to methionine.</text>
</comment>
<sequence>MKKVSVLILAFFGIACQSKAKENKAVTAQTNQPIKMNTQDGMEVATFAGGCFWCTEAIFLELDGVKSVVSGYTGGARPNPTYEQVSSGATGHAEATEITFDPAKISFGELLEVFFATHDPTTLNRQGNDIGTQYRSEIFYHSNAQKQTAEDYIAQLTAAKTYSNPIVTKVSPAVAFYPAENYHQNYYNQNKGQSYCHYVITPKVKKVREHFKDKLKK</sequence>
<evidence type="ECO:0000256" key="4">
    <source>
        <dbReference type="HAMAP-Rule" id="MF_01401"/>
    </source>
</evidence>
<evidence type="ECO:0000256" key="2">
    <source>
        <dbReference type="ARBA" id="ARBA00047806"/>
    </source>
</evidence>
<dbReference type="Proteomes" id="UP000244193">
    <property type="component" value="Chromosome"/>
</dbReference>
<protein>
    <recommendedName>
        <fullName evidence="4">Peptide methionine sulfoxide reductase MsrA</fullName>
        <shortName evidence="4">Protein-methionine-S-oxide reductase</shortName>
        <ecNumber evidence="4">1.8.4.11</ecNumber>
    </recommendedName>
    <alternativeName>
        <fullName evidence="4">Peptide-methionine (S)-S-oxide reductase</fullName>
        <shortName evidence="4">Peptide Met(O) reductase</shortName>
    </alternativeName>
</protein>
<proteinExistence type="inferred from homology"/>